<comment type="caution">
    <text evidence="1">The sequence shown here is derived from an EMBL/GenBank/DDBJ whole genome shotgun (WGS) entry which is preliminary data.</text>
</comment>
<protein>
    <submittedName>
        <fullName evidence="1">Uncharacterized protein</fullName>
    </submittedName>
</protein>
<organism evidence="1 2">
    <name type="scientific">Blastococcus carthaginiensis</name>
    <dbReference type="NCBI Taxonomy" id="3050034"/>
    <lineage>
        <taxon>Bacteria</taxon>
        <taxon>Bacillati</taxon>
        <taxon>Actinomycetota</taxon>
        <taxon>Actinomycetes</taxon>
        <taxon>Geodermatophilales</taxon>
        <taxon>Geodermatophilaceae</taxon>
        <taxon>Blastococcus</taxon>
    </lineage>
</organism>
<accession>A0ABT9I8U2</accession>
<proteinExistence type="predicted"/>
<dbReference type="EMBL" id="JASNFN010000003">
    <property type="protein sequence ID" value="MDP5181994.1"/>
    <property type="molecule type" value="Genomic_DNA"/>
</dbReference>
<reference evidence="2" key="1">
    <citation type="submission" date="2023-05" db="EMBL/GenBank/DDBJ databases">
        <title>Draft genome of Pseudofrankia sp. BMG5.37.</title>
        <authorList>
            <person name="Gtari M."/>
            <person name="Ghodhbane F."/>
            <person name="Sbissi I."/>
        </authorList>
    </citation>
    <scope>NUCLEOTIDE SEQUENCE [LARGE SCALE GENOMIC DNA]</scope>
    <source>
        <strain evidence="2">BMG 814</strain>
    </source>
</reference>
<dbReference type="RefSeq" id="WP_305998699.1">
    <property type="nucleotide sequence ID" value="NZ_JASNFN010000003.1"/>
</dbReference>
<gene>
    <name evidence="1" type="ORF">QOZ88_05035</name>
</gene>
<keyword evidence="2" id="KW-1185">Reference proteome</keyword>
<sequence>MSSLTPGRGHRLLPVGVGPLRLRRARAAPAMTAGRVAPARA</sequence>
<evidence type="ECO:0000313" key="2">
    <source>
        <dbReference type="Proteomes" id="UP001233673"/>
    </source>
</evidence>
<name>A0ABT9I8U2_9ACTN</name>
<evidence type="ECO:0000313" key="1">
    <source>
        <dbReference type="EMBL" id="MDP5181994.1"/>
    </source>
</evidence>
<dbReference type="Proteomes" id="UP001233673">
    <property type="component" value="Unassembled WGS sequence"/>
</dbReference>